<name>A0A895XQ85_9ACTN</name>
<dbReference type="EMBL" id="CP070496">
    <property type="protein sequence ID" value="QSB05295.1"/>
    <property type="molecule type" value="Genomic_DNA"/>
</dbReference>
<evidence type="ECO:0000313" key="2">
    <source>
        <dbReference type="Proteomes" id="UP000662939"/>
    </source>
</evidence>
<gene>
    <name evidence="1" type="ORF">JQS30_16335</name>
</gene>
<accession>A0A895XQ85</accession>
<organism evidence="1 2">
    <name type="scientific">Natronoglycomyces albus</name>
    <dbReference type="NCBI Taxonomy" id="2811108"/>
    <lineage>
        <taxon>Bacteria</taxon>
        <taxon>Bacillati</taxon>
        <taxon>Actinomycetota</taxon>
        <taxon>Actinomycetes</taxon>
        <taxon>Glycomycetales</taxon>
        <taxon>Glycomycetaceae</taxon>
        <taxon>Natronoglycomyces</taxon>
    </lineage>
</organism>
<proteinExistence type="predicted"/>
<dbReference type="AlphaFoldDB" id="A0A895XQ85"/>
<evidence type="ECO:0000313" key="1">
    <source>
        <dbReference type="EMBL" id="QSB05295.1"/>
    </source>
</evidence>
<dbReference type="Gene3D" id="3.40.50.10330">
    <property type="entry name" value="Probable inorganic polyphosphate/atp-NAD kinase, domain 1"/>
    <property type="match status" value="1"/>
</dbReference>
<dbReference type="InterPro" id="IPR017438">
    <property type="entry name" value="ATP-NAD_kinase_N"/>
</dbReference>
<dbReference type="InterPro" id="IPR016064">
    <property type="entry name" value="NAD/diacylglycerol_kinase_sf"/>
</dbReference>
<evidence type="ECO:0008006" key="3">
    <source>
        <dbReference type="Google" id="ProtNLM"/>
    </source>
</evidence>
<sequence length="285" mass="30234">MEVTVLTLVEGCSSGGPRTQVLTLVDELKARGVSADTVEASNESVIDEVVKSGRAIVVAADTDAQLRAVVHRCVRILAPPPSKRPDDLPKDRTVPDLPPLGVLALGETPGLVGRLGLPSTPGEVAEAMVAGNVKRTDFFRHDGGGITLDGVRIGGGDYLWRGVVALDDAVLSDGSEQIITCVVANADGFAQANGMTLVEPSPTDGQMDVAVAVPVVVPARWGIGKLRFGRPRQRIEVRRARGRAVQVAPSDDTKLIEDGIVEDLKRKRSWWIERGAVGWYVSPAA</sequence>
<dbReference type="RefSeq" id="WP_213171300.1">
    <property type="nucleotide sequence ID" value="NZ_CP070496.1"/>
</dbReference>
<dbReference type="KEGG" id="nav:JQS30_16335"/>
<keyword evidence="2" id="KW-1185">Reference proteome</keyword>
<dbReference type="SUPFAM" id="SSF111331">
    <property type="entry name" value="NAD kinase/diacylglycerol kinase-like"/>
    <property type="match status" value="1"/>
</dbReference>
<dbReference type="Proteomes" id="UP000662939">
    <property type="component" value="Chromosome"/>
</dbReference>
<protein>
    <recommendedName>
        <fullName evidence="3">DAGKc domain-containing protein</fullName>
    </recommendedName>
</protein>
<reference evidence="1" key="1">
    <citation type="submission" date="2021-02" db="EMBL/GenBank/DDBJ databases">
        <title>Natronoglycomyces albus gen. nov., sp. nov, a haloalkaliphilic actinobacterium from a soda solonchak soil.</title>
        <authorList>
            <person name="Sorokin D.Y."/>
            <person name="Khijniak T.V."/>
            <person name="Zakharycheva A.P."/>
            <person name="Boueva O.V."/>
            <person name="Ariskina E.V."/>
            <person name="Hahnke R.L."/>
            <person name="Bunk B."/>
            <person name="Sproer C."/>
            <person name="Schumann P."/>
            <person name="Evtushenko L.I."/>
            <person name="Kublanov I.V."/>
        </authorList>
    </citation>
    <scope>NUCLEOTIDE SEQUENCE</scope>
    <source>
        <strain evidence="1">DSM 106290</strain>
    </source>
</reference>